<dbReference type="GO" id="GO:0035591">
    <property type="term" value="F:signaling adaptor activity"/>
    <property type="evidence" value="ECO:0007669"/>
    <property type="project" value="TreeGrafter"/>
</dbReference>
<dbReference type="GO" id="GO:0035859">
    <property type="term" value="C:Seh1-associated complex"/>
    <property type="evidence" value="ECO:0007669"/>
    <property type="project" value="TreeGrafter"/>
</dbReference>
<evidence type="ECO:0000259" key="4">
    <source>
        <dbReference type="PROSITE" id="PS50908"/>
    </source>
</evidence>
<dbReference type="GO" id="GO:0005774">
    <property type="term" value="C:vacuolar membrane"/>
    <property type="evidence" value="ECO:0007669"/>
    <property type="project" value="TreeGrafter"/>
</dbReference>
<dbReference type="PANTHER" id="PTHR46170:SF1">
    <property type="entry name" value="GATOR COMPLEX PROTEIN WDR59"/>
    <property type="match status" value="1"/>
</dbReference>
<dbReference type="GO" id="GO:1904263">
    <property type="term" value="P:positive regulation of TORC1 signaling"/>
    <property type="evidence" value="ECO:0007669"/>
    <property type="project" value="TreeGrafter"/>
</dbReference>
<evidence type="ECO:0000313" key="6">
    <source>
        <dbReference type="Proteomes" id="UP000799640"/>
    </source>
</evidence>
<dbReference type="PROSITE" id="PS50082">
    <property type="entry name" value="WD_REPEATS_2"/>
    <property type="match status" value="2"/>
</dbReference>
<protein>
    <recommendedName>
        <fullName evidence="4">RWD domain-containing protein</fullName>
    </recommendedName>
</protein>
<feature type="compositionally biased region" description="Low complexity" evidence="3">
    <location>
        <begin position="1013"/>
        <end position="1026"/>
    </location>
</feature>
<dbReference type="SMART" id="SM00320">
    <property type="entry name" value="WD40"/>
    <property type="match status" value="5"/>
</dbReference>
<feature type="compositionally biased region" description="Polar residues" evidence="3">
    <location>
        <begin position="377"/>
        <end position="390"/>
    </location>
</feature>
<feature type="repeat" description="WD" evidence="2">
    <location>
        <begin position="117"/>
        <end position="152"/>
    </location>
</feature>
<dbReference type="Gene3D" id="2.130.10.10">
    <property type="entry name" value="YVTN repeat-like/Quinoprotein amine dehydrogenase"/>
    <property type="match status" value="1"/>
</dbReference>
<feature type="compositionally biased region" description="Basic and acidic residues" evidence="3">
    <location>
        <begin position="1"/>
        <end position="14"/>
    </location>
</feature>
<dbReference type="InterPro" id="IPR001680">
    <property type="entry name" value="WD40_rpt"/>
</dbReference>
<proteinExistence type="inferred from homology"/>
<dbReference type="EMBL" id="ML996688">
    <property type="protein sequence ID" value="KAF2404279.1"/>
    <property type="molecule type" value="Genomic_DNA"/>
</dbReference>
<reference evidence="5" key="1">
    <citation type="journal article" date="2020" name="Stud. Mycol.">
        <title>101 Dothideomycetes genomes: a test case for predicting lifestyles and emergence of pathogens.</title>
        <authorList>
            <person name="Haridas S."/>
            <person name="Albert R."/>
            <person name="Binder M."/>
            <person name="Bloem J."/>
            <person name="Labutti K."/>
            <person name="Salamov A."/>
            <person name="Andreopoulos B."/>
            <person name="Baker S."/>
            <person name="Barry K."/>
            <person name="Bills G."/>
            <person name="Bluhm B."/>
            <person name="Cannon C."/>
            <person name="Castanera R."/>
            <person name="Culley D."/>
            <person name="Daum C."/>
            <person name="Ezra D."/>
            <person name="Gonzalez J."/>
            <person name="Henrissat B."/>
            <person name="Kuo A."/>
            <person name="Liang C."/>
            <person name="Lipzen A."/>
            <person name="Lutzoni F."/>
            <person name="Magnuson J."/>
            <person name="Mondo S."/>
            <person name="Nolan M."/>
            <person name="Ohm R."/>
            <person name="Pangilinan J."/>
            <person name="Park H.-J."/>
            <person name="Ramirez L."/>
            <person name="Alfaro M."/>
            <person name="Sun H."/>
            <person name="Tritt A."/>
            <person name="Yoshinaga Y."/>
            <person name="Zwiers L.-H."/>
            <person name="Turgeon B."/>
            <person name="Goodwin S."/>
            <person name="Spatafora J."/>
            <person name="Crous P."/>
            <person name="Grigoriev I."/>
        </authorList>
    </citation>
    <scope>NUCLEOTIDE SEQUENCE</scope>
    <source>
        <strain evidence="5">CBS 262.69</strain>
    </source>
</reference>
<dbReference type="PANTHER" id="PTHR46170">
    <property type="entry name" value="GATOR COMPLEX PROTEIN WDR59"/>
    <property type="match status" value="1"/>
</dbReference>
<evidence type="ECO:0000256" key="3">
    <source>
        <dbReference type="SAM" id="MobiDB-lite"/>
    </source>
</evidence>
<feature type="region of interest" description="Disordered" evidence="3">
    <location>
        <begin position="1"/>
        <end position="20"/>
    </location>
</feature>
<feature type="region of interest" description="Disordered" evidence="3">
    <location>
        <begin position="377"/>
        <end position="397"/>
    </location>
</feature>
<evidence type="ECO:0000313" key="5">
    <source>
        <dbReference type="EMBL" id="KAF2404279.1"/>
    </source>
</evidence>
<sequence>MVSVRDEGQGEEPRSAFQSSTFDRDVQIRVNEAVGSASISPAGRDVVLASREGLHIIDLDSPYSLPRHLIHRSPWEVADVQWSPFGSRDYWIASTSNQKALVWNLELSPTSPIEHTLHAHSRAITDINFSAHEADVLATCAVDSYIHCWDLRRPAKPIMSFADWIAGATQVKWNRQDQNILASSHDKFLKIWDRRKGAYPLRVIQAHTTKIYGLDWNRTSATEIITCSLDRTIKFWNYSKDYDLPDRVIRTPFPVWRARHTPFGRGLLAMPQRGDFNLHLYDQHLREGEELSSAIQPVHSFKGHSGQVKEFLWRSRGDIAGGTDNREFQLISWGRDRNLHLHRIDPQQLLAVGFQKGGPAMQNVRLTRKDAVYKTFQQATPRPVRSNSGPKDQGTRPRGLGALVTAAGMSKASALMAPVGTECGFMTPAASIYGRRHPRTTINPIKWMEGVKMGSRRADTHDSLTPRLPWDTPESLSDEMTFVARKYAKITFEKADVHRRLATVTLQGPWGLDVKPAFLRIHFEFPSDYPTTASPDCALERTASGISDQTMKRLGEEIKSITDHYKARGLGCLEAVITYLLGERGLEESISIPLDDVIDNGYALPADESSSDDDDAVGGPVQDLETSAADTLNPGVAQANAPIPRVCGACWSTDGRLVCFFPPKPEPEPLFSLDALRNNERGKTQRHFEGFGRIVSDSPIARDRKPSGSDDENGGSSGGSWGTSSPSSSDESEDISHLPSRFEPPSAWRAATLRYQKTSSHSSNGYGKPGTTPKPKSVISIHDFSALLPAKRMLASEYRIFGDGPEVCAHNAEVASNNGQQDIAAVWKLCEQILYDDVPLEIMEQAYRDEPILVLAKRNMVRVRRKESGLDLQFDDPGSVSNPKLRGRVKWGQHPFAGSWLIPVLFEYFERVADTQMLAMLSCIFSEPAVRQAVSNALIGLEQQELPIAMKAPAFSLDYFPSQEVAWSLFGNAPSRTNSGARRSPKMNDFFNAPAGTYGSAGSSNGPWTGDLTPSGPTTPFSTGNTPPAYFRRARSMGNSLSTSPETAQRAVKRSNSNLSTAFASLKPYLMASSPPVAERFRGEADLSTSAPTTGITWGVNTFYNDTSNSPSKRRRSSKRSSFAIYDSSYDSSMSDESDSSGGEYEGPTVQPVTDHTRSLTVRVTLKNQDRFDQEAHASMPLLIPPRDPKYQACREVYAEQLCAWGLDTPRAEVLKFSGLTPYWPPGSDADHDIAQTLNRLEFLTSATLSAHPPSKTSGTESKLTSVGSTSATPSLYEKDPSPLRDMYSRSSLQIDLGRPNGWEQGIVDPHRDTGKWQVSEKSRGVWSGQREKVRKADVIPANCRICLERIDGHYAICSNGVHMLHWNCYHTYVNAKGADDFDDDVVCNCPAA</sequence>
<gene>
    <name evidence="5" type="ORF">EJ06DRAFT_195094</name>
</gene>
<dbReference type="PROSITE" id="PS50294">
    <property type="entry name" value="WD_REPEATS_REGION"/>
    <property type="match status" value="1"/>
</dbReference>
<feature type="compositionally biased region" description="Polar residues" evidence="3">
    <location>
        <begin position="1249"/>
        <end position="1274"/>
    </location>
</feature>
<feature type="compositionally biased region" description="Low complexity" evidence="3">
    <location>
        <begin position="1120"/>
        <end position="1133"/>
    </location>
</feature>
<dbReference type="InterPro" id="IPR006575">
    <property type="entry name" value="RWD_dom"/>
</dbReference>
<keyword evidence="2" id="KW-0853">WD repeat</keyword>
<feature type="domain" description="RWD" evidence="4">
    <location>
        <begin position="478"/>
        <end position="587"/>
    </location>
</feature>
<dbReference type="GO" id="GO:0034198">
    <property type="term" value="P:cellular response to amino acid starvation"/>
    <property type="evidence" value="ECO:0007669"/>
    <property type="project" value="TreeGrafter"/>
</dbReference>
<evidence type="ECO:0000256" key="1">
    <source>
        <dbReference type="ARBA" id="ARBA00038452"/>
    </source>
</evidence>
<dbReference type="InterPro" id="IPR015943">
    <property type="entry name" value="WD40/YVTN_repeat-like_dom_sf"/>
</dbReference>
<keyword evidence="6" id="KW-1185">Reference proteome</keyword>
<organism evidence="5 6">
    <name type="scientific">Trichodelitschia bisporula</name>
    <dbReference type="NCBI Taxonomy" id="703511"/>
    <lineage>
        <taxon>Eukaryota</taxon>
        <taxon>Fungi</taxon>
        <taxon>Dikarya</taxon>
        <taxon>Ascomycota</taxon>
        <taxon>Pezizomycotina</taxon>
        <taxon>Dothideomycetes</taxon>
        <taxon>Dothideomycetes incertae sedis</taxon>
        <taxon>Phaeotrichales</taxon>
        <taxon>Phaeotrichaceae</taxon>
        <taxon>Trichodelitschia</taxon>
    </lineage>
</organism>
<feature type="region of interest" description="Disordered" evidence="3">
    <location>
        <begin position="1098"/>
        <end position="1156"/>
    </location>
</feature>
<feature type="region of interest" description="Disordered" evidence="3">
    <location>
        <begin position="1249"/>
        <end position="1281"/>
    </location>
</feature>
<evidence type="ECO:0000256" key="2">
    <source>
        <dbReference type="PROSITE-ProRule" id="PRU00221"/>
    </source>
</evidence>
<comment type="similarity">
    <text evidence="1">Belongs to the WD repeat WDR59 family.</text>
</comment>
<dbReference type="OrthoDB" id="311712at2759"/>
<accession>A0A6G1I884</accession>
<dbReference type="Pfam" id="PF00400">
    <property type="entry name" value="WD40"/>
    <property type="match status" value="3"/>
</dbReference>
<dbReference type="InterPro" id="IPR049567">
    <property type="entry name" value="WDR59-like"/>
</dbReference>
<name>A0A6G1I884_9PEZI</name>
<dbReference type="SUPFAM" id="SSF50978">
    <property type="entry name" value="WD40 repeat-like"/>
    <property type="match status" value="1"/>
</dbReference>
<feature type="region of interest" description="Disordered" evidence="3">
    <location>
        <begin position="603"/>
        <end position="622"/>
    </location>
</feature>
<dbReference type="PROSITE" id="PS50908">
    <property type="entry name" value="RWD"/>
    <property type="match status" value="1"/>
</dbReference>
<dbReference type="Proteomes" id="UP000799640">
    <property type="component" value="Unassembled WGS sequence"/>
</dbReference>
<feature type="repeat" description="WD" evidence="2">
    <location>
        <begin position="204"/>
        <end position="237"/>
    </location>
</feature>
<feature type="region of interest" description="Disordered" evidence="3">
    <location>
        <begin position="1001"/>
        <end position="1026"/>
    </location>
</feature>
<feature type="region of interest" description="Disordered" evidence="3">
    <location>
        <begin position="683"/>
        <end position="743"/>
    </location>
</feature>
<feature type="compositionally biased region" description="Polar residues" evidence="3">
    <location>
        <begin position="1098"/>
        <end position="1107"/>
    </location>
</feature>
<dbReference type="InterPro" id="IPR036322">
    <property type="entry name" value="WD40_repeat_dom_sf"/>
</dbReference>